<dbReference type="Gene3D" id="3.40.1190.20">
    <property type="match status" value="1"/>
</dbReference>
<dbReference type="InterPro" id="IPR029056">
    <property type="entry name" value="Ribokinase-like"/>
</dbReference>
<dbReference type="InterPro" id="IPR011611">
    <property type="entry name" value="PfkB_dom"/>
</dbReference>
<protein>
    <submittedName>
        <fullName evidence="5">Sugar kinase</fullName>
    </submittedName>
</protein>
<accession>A0ABZ0WS08</accession>
<keyword evidence="3 5" id="KW-0418">Kinase</keyword>
<evidence type="ECO:0000259" key="4">
    <source>
        <dbReference type="Pfam" id="PF00294"/>
    </source>
</evidence>
<dbReference type="Proteomes" id="UP001325479">
    <property type="component" value="Chromosome"/>
</dbReference>
<comment type="similarity">
    <text evidence="1">Belongs to the carbohydrate kinase PfkB family.</text>
</comment>
<dbReference type="PANTHER" id="PTHR43085:SF15">
    <property type="entry name" value="2-DEHYDRO-3-DEOXYGLUCONOKINASE"/>
    <property type="match status" value="1"/>
</dbReference>
<evidence type="ECO:0000256" key="1">
    <source>
        <dbReference type="ARBA" id="ARBA00010688"/>
    </source>
</evidence>
<evidence type="ECO:0000313" key="6">
    <source>
        <dbReference type="Proteomes" id="UP001325479"/>
    </source>
</evidence>
<dbReference type="InterPro" id="IPR050306">
    <property type="entry name" value="PfkB_Carbo_kinase"/>
</dbReference>
<reference evidence="5 6" key="1">
    <citation type="submission" date="2023-12" db="EMBL/GenBank/DDBJ databases">
        <title>Genome sequencing and assembly of bacterial species from a model synthetic community.</title>
        <authorList>
            <person name="Hogle S.L."/>
        </authorList>
    </citation>
    <scope>NUCLEOTIDE SEQUENCE [LARGE SCALE GENOMIC DNA]</scope>
    <source>
        <strain evidence="5 6">HAMBI 2494</strain>
    </source>
</reference>
<dbReference type="PANTHER" id="PTHR43085">
    <property type="entry name" value="HEXOKINASE FAMILY MEMBER"/>
    <property type="match status" value="1"/>
</dbReference>
<dbReference type="SUPFAM" id="SSF53613">
    <property type="entry name" value="Ribokinase-like"/>
    <property type="match status" value="1"/>
</dbReference>
<sequence>MASTGTAGSAGHSTPQILALGEAMIEFNQRSPNAPEYLQGFGGDTSNFCIAAARQGAATGFVSAVGSDHFGRLLLDLWQREGVDTSYVRTDSGASTGVYFVSHGPSGHEFDYLRAGSAASRYAPRDLPLDAIAAAQVVHLSGISLAISVSACDAALAAIDHARANGVRVSFDTNLRLKLWPLARARAVMLEAIRQADICLPSWDDVTALTGLTGRDEIVDFLLAHGPRVVALKLGRDGAYVATPDERRVVAGHVVDAVDATGAGDCFGGAFVARLVAGDDPFAAARYANVAAALSTRGFGAVAPIPSRETVERTLAG</sequence>
<organism evidence="5 6">
    <name type="scientific">Paraburkholderia kururiensis</name>
    <dbReference type="NCBI Taxonomy" id="984307"/>
    <lineage>
        <taxon>Bacteria</taxon>
        <taxon>Pseudomonadati</taxon>
        <taxon>Pseudomonadota</taxon>
        <taxon>Betaproteobacteria</taxon>
        <taxon>Burkholderiales</taxon>
        <taxon>Burkholderiaceae</taxon>
        <taxon>Paraburkholderia</taxon>
    </lineage>
</organism>
<evidence type="ECO:0000256" key="2">
    <source>
        <dbReference type="ARBA" id="ARBA00022679"/>
    </source>
</evidence>
<dbReference type="GO" id="GO:0016301">
    <property type="term" value="F:kinase activity"/>
    <property type="evidence" value="ECO:0007669"/>
    <property type="project" value="UniProtKB-KW"/>
</dbReference>
<dbReference type="RefSeq" id="WP_114810790.1">
    <property type="nucleotide sequence ID" value="NZ_CP139965.1"/>
</dbReference>
<keyword evidence="6" id="KW-1185">Reference proteome</keyword>
<dbReference type="Pfam" id="PF00294">
    <property type="entry name" value="PfkB"/>
    <property type="match status" value="1"/>
</dbReference>
<proteinExistence type="inferred from homology"/>
<gene>
    <name evidence="5" type="ORF">U0042_11180</name>
</gene>
<evidence type="ECO:0000256" key="3">
    <source>
        <dbReference type="ARBA" id="ARBA00022777"/>
    </source>
</evidence>
<feature type="domain" description="Carbohydrate kinase PfkB" evidence="4">
    <location>
        <begin position="16"/>
        <end position="307"/>
    </location>
</feature>
<evidence type="ECO:0000313" key="5">
    <source>
        <dbReference type="EMBL" id="WQD80188.1"/>
    </source>
</evidence>
<dbReference type="EMBL" id="CP139965">
    <property type="protein sequence ID" value="WQD80188.1"/>
    <property type="molecule type" value="Genomic_DNA"/>
</dbReference>
<keyword evidence="2" id="KW-0808">Transferase</keyword>
<dbReference type="CDD" id="cd01166">
    <property type="entry name" value="KdgK"/>
    <property type="match status" value="1"/>
</dbReference>
<name>A0ABZ0WS08_9BURK</name>